<evidence type="ECO:0000256" key="1">
    <source>
        <dbReference type="ARBA" id="ARBA00004141"/>
    </source>
</evidence>
<dbReference type="EMBL" id="UZAU01000821">
    <property type="status" value="NOT_ANNOTATED_CDS"/>
    <property type="molecule type" value="Genomic_DNA"/>
</dbReference>
<keyword evidence="4" id="KW-0653">Protein transport</keyword>
<dbReference type="Gramene" id="evm.model.10.1783">
    <property type="protein sequence ID" value="cds.evm.model.10.1783"/>
    <property type="gene ID" value="evm.TU.10.1783"/>
</dbReference>
<keyword evidence="5 8" id="KW-1133">Transmembrane helix</keyword>
<evidence type="ECO:0000256" key="5">
    <source>
        <dbReference type="ARBA" id="ARBA00022989"/>
    </source>
</evidence>
<dbReference type="AlphaFoldDB" id="A0A803QKW1"/>
<feature type="transmembrane region" description="Helical" evidence="8">
    <location>
        <begin position="250"/>
        <end position="270"/>
    </location>
</feature>
<keyword evidence="11" id="KW-1185">Reference proteome</keyword>
<dbReference type="PROSITE" id="PS50192">
    <property type="entry name" value="T_SNARE"/>
    <property type="match status" value="1"/>
</dbReference>
<dbReference type="CDD" id="cd15840">
    <property type="entry name" value="SNARE_Qa"/>
    <property type="match status" value="1"/>
</dbReference>
<proteinExistence type="inferred from homology"/>
<feature type="transmembrane region" description="Helical" evidence="8">
    <location>
        <begin position="371"/>
        <end position="391"/>
    </location>
</feature>
<feature type="transmembrane region" description="Helical" evidence="8">
    <location>
        <begin position="221"/>
        <end position="244"/>
    </location>
</feature>
<organism evidence="10 11">
    <name type="scientific">Cannabis sativa</name>
    <name type="common">Hemp</name>
    <name type="synonym">Marijuana</name>
    <dbReference type="NCBI Taxonomy" id="3483"/>
    <lineage>
        <taxon>Eukaryota</taxon>
        <taxon>Viridiplantae</taxon>
        <taxon>Streptophyta</taxon>
        <taxon>Embryophyta</taxon>
        <taxon>Tracheophyta</taxon>
        <taxon>Spermatophyta</taxon>
        <taxon>Magnoliopsida</taxon>
        <taxon>eudicotyledons</taxon>
        <taxon>Gunneridae</taxon>
        <taxon>Pentapetalae</taxon>
        <taxon>rosids</taxon>
        <taxon>fabids</taxon>
        <taxon>Rosales</taxon>
        <taxon>Cannabaceae</taxon>
        <taxon>Cannabis</taxon>
    </lineage>
</organism>
<evidence type="ECO:0000256" key="6">
    <source>
        <dbReference type="ARBA" id="ARBA00023136"/>
    </source>
</evidence>
<evidence type="ECO:0000256" key="2">
    <source>
        <dbReference type="ARBA" id="ARBA00006948"/>
    </source>
</evidence>
<comment type="subcellular location">
    <subcellularLocation>
        <location evidence="1">Membrane</location>
        <topology evidence="1">Multi-pass membrane protein</topology>
    </subcellularLocation>
</comment>
<dbReference type="GO" id="GO:0016020">
    <property type="term" value="C:membrane"/>
    <property type="evidence" value="ECO:0007669"/>
    <property type="project" value="UniProtKB-SubCell"/>
</dbReference>
<dbReference type="Pfam" id="PF04819">
    <property type="entry name" value="DUF716"/>
    <property type="match status" value="1"/>
</dbReference>
<accession>A0A803QKW1</accession>
<feature type="region of interest" description="Disordered" evidence="7">
    <location>
        <begin position="114"/>
        <end position="149"/>
    </location>
</feature>
<keyword evidence="6 8" id="KW-0472">Membrane</keyword>
<dbReference type="Pfam" id="PF14523">
    <property type="entry name" value="Syntaxin_2"/>
    <property type="match status" value="1"/>
</dbReference>
<dbReference type="EnsemblPlants" id="evm.model.10.1783">
    <property type="protein sequence ID" value="cds.evm.model.10.1783"/>
    <property type="gene ID" value="evm.TU.10.1783"/>
</dbReference>
<feature type="compositionally biased region" description="Polar residues" evidence="7">
    <location>
        <begin position="131"/>
        <end position="148"/>
    </location>
</feature>
<keyword evidence="3 8" id="KW-0812">Transmembrane</keyword>
<dbReference type="InterPro" id="IPR000727">
    <property type="entry name" value="T_SNARE_dom"/>
</dbReference>
<dbReference type="Proteomes" id="UP000596661">
    <property type="component" value="Unassembled WGS sequence"/>
</dbReference>
<dbReference type="InterPro" id="IPR010989">
    <property type="entry name" value="SNARE"/>
</dbReference>
<dbReference type="InterPro" id="IPR006904">
    <property type="entry name" value="DUF716"/>
</dbReference>
<sequence>MSFQEYAKHQVPSQGVAAAIFQLNTSVATFRRLVDAVGTAKDTPDHRRKLHESRQRILQIVKVTTAQLKSLTQSDKTHHHHFSATSKIKKIEDVKLAKDFKTVLQEFQNVQNLASQRESSYTPTSLSPSSFETTIPESTEDPQSSHQPFLQEHQRQEVVVMYNDIVLNEALIEEREQDMKEIQFQIKETNEIFKDLAVLVHDQGIVIGRTPVHRFTSLQSAAISALFFILTLTLLLSDSFPSFLPLPSDLFFAIAAALFFLLSSLSASSASLQTSDLQAKCDSVSARTSALASILSITLACNPRLFVADLGLGATVCLHGLWMLQTGLSLYVEAFIPEGCHRLLDVVSGVEGSTKCDLQESSLRAAAVLDLAFLVHVLFVFVIVMVTYALVSKSVGVRRMGSYEALPTVSSTTPLDHNHIQMKSMAGNQA</sequence>
<evidence type="ECO:0000259" key="9">
    <source>
        <dbReference type="PROSITE" id="PS50192"/>
    </source>
</evidence>
<dbReference type="PANTHER" id="PTHR47830:SF1">
    <property type="entry name" value="OS11G0534100 PROTEIN"/>
    <property type="match status" value="1"/>
</dbReference>
<dbReference type="Gene3D" id="1.20.5.110">
    <property type="match status" value="1"/>
</dbReference>
<dbReference type="GO" id="GO:0015031">
    <property type="term" value="P:protein transport"/>
    <property type="evidence" value="ECO:0007669"/>
    <property type="project" value="UniProtKB-KW"/>
</dbReference>
<dbReference type="OMA" id="MYNDIVL"/>
<feature type="compositionally biased region" description="Low complexity" evidence="7">
    <location>
        <begin position="119"/>
        <end position="130"/>
    </location>
</feature>
<feature type="domain" description="T-SNARE coiled-coil homology" evidence="9">
    <location>
        <begin position="169"/>
        <end position="209"/>
    </location>
</feature>
<dbReference type="PANTHER" id="PTHR47830">
    <property type="entry name" value="OS11G0534100 PROTEIN"/>
    <property type="match status" value="1"/>
</dbReference>
<dbReference type="SUPFAM" id="SSF47661">
    <property type="entry name" value="t-snare proteins"/>
    <property type="match status" value="1"/>
</dbReference>
<name>A0A803QKW1_CANSA</name>
<feature type="transmembrane region" description="Helical" evidence="8">
    <location>
        <begin position="305"/>
        <end position="324"/>
    </location>
</feature>
<evidence type="ECO:0000256" key="7">
    <source>
        <dbReference type="SAM" id="MobiDB-lite"/>
    </source>
</evidence>
<dbReference type="InterPro" id="IPR006011">
    <property type="entry name" value="Syntaxin_N"/>
</dbReference>
<evidence type="ECO:0000256" key="4">
    <source>
        <dbReference type="ARBA" id="ARBA00022927"/>
    </source>
</evidence>
<dbReference type="GO" id="GO:0016192">
    <property type="term" value="P:vesicle-mediated transport"/>
    <property type="evidence" value="ECO:0007669"/>
    <property type="project" value="InterPro"/>
</dbReference>
<dbReference type="Gene3D" id="1.20.58.70">
    <property type="match status" value="1"/>
</dbReference>
<keyword evidence="4" id="KW-0813">Transport</keyword>
<dbReference type="SMART" id="SM00503">
    <property type="entry name" value="SynN"/>
    <property type="match status" value="1"/>
</dbReference>
<evidence type="ECO:0000256" key="8">
    <source>
        <dbReference type="SAM" id="Phobius"/>
    </source>
</evidence>
<evidence type="ECO:0000313" key="10">
    <source>
        <dbReference type="EnsemblPlants" id="cds.evm.model.10.1783"/>
    </source>
</evidence>
<protein>
    <recommendedName>
        <fullName evidence="9">t-SNARE coiled-coil homology domain-containing protein</fullName>
    </recommendedName>
</protein>
<reference evidence="10" key="1">
    <citation type="submission" date="2021-03" db="UniProtKB">
        <authorList>
            <consortium name="EnsemblPlants"/>
        </authorList>
    </citation>
    <scope>IDENTIFICATION</scope>
</reference>
<evidence type="ECO:0000256" key="3">
    <source>
        <dbReference type="ARBA" id="ARBA00022692"/>
    </source>
</evidence>
<evidence type="ECO:0000313" key="11">
    <source>
        <dbReference type="Proteomes" id="UP000596661"/>
    </source>
</evidence>
<comment type="similarity">
    <text evidence="2">Belongs to the TMEM45 family.</text>
</comment>